<dbReference type="SUPFAM" id="SSF52540">
    <property type="entry name" value="P-loop containing nucleoside triphosphate hydrolases"/>
    <property type="match status" value="1"/>
</dbReference>
<dbReference type="InterPro" id="IPR027417">
    <property type="entry name" value="P-loop_NTPase"/>
</dbReference>
<gene>
    <name evidence="4" type="ORF">ACFOUV_00740</name>
</gene>
<feature type="domain" description="ABC transporter" evidence="3">
    <location>
        <begin position="2"/>
        <end position="225"/>
    </location>
</feature>
<evidence type="ECO:0000256" key="1">
    <source>
        <dbReference type="ARBA" id="ARBA00022741"/>
    </source>
</evidence>
<reference evidence="5" key="1">
    <citation type="journal article" date="2019" name="Int. J. Syst. Evol. Microbiol.">
        <title>The Global Catalogue of Microorganisms (GCM) 10K type strain sequencing project: providing services to taxonomists for standard genome sequencing and annotation.</title>
        <authorList>
            <consortium name="The Broad Institute Genomics Platform"/>
            <consortium name="The Broad Institute Genome Sequencing Center for Infectious Disease"/>
            <person name="Wu L."/>
            <person name="Ma J."/>
        </authorList>
    </citation>
    <scope>NUCLEOTIDE SEQUENCE [LARGE SCALE GENOMIC DNA]</scope>
    <source>
        <strain evidence="5">IBRC-M 10703</strain>
    </source>
</reference>
<protein>
    <submittedName>
        <fullName evidence="4">ABC transporter ATP-binding protein</fullName>
    </submittedName>
</protein>
<organism evidence="4 5">
    <name type="scientific">Oceanobacillus longus</name>
    <dbReference type="NCBI Taxonomy" id="930120"/>
    <lineage>
        <taxon>Bacteria</taxon>
        <taxon>Bacillati</taxon>
        <taxon>Bacillota</taxon>
        <taxon>Bacilli</taxon>
        <taxon>Bacillales</taxon>
        <taxon>Bacillaceae</taxon>
        <taxon>Oceanobacillus</taxon>
    </lineage>
</organism>
<dbReference type="Proteomes" id="UP001595772">
    <property type="component" value="Unassembled WGS sequence"/>
</dbReference>
<sequence length="234" mass="26621">MITLTDVTKRYGSKRALDQVNLELTPGKLIGLVGENGSGKSTTLKLIAGLNHPTKGEIKVNGNKVNRRIAQSVSYLSELDEYYRFFNVRQSIAFYASQFADFDEEKAYEILKFMKLNPNDKLKHLSKGNRGRLKMVLSLSRNVPVILMDEPLSGLDPMVRNSIVKGLISFIDLEKQLVLITTHEIRELENVLDEVIAIKDGSVVGHHNVEQLREEKHTNIVDWMTDIYEKSNRH</sequence>
<evidence type="ECO:0000313" key="5">
    <source>
        <dbReference type="Proteomes" id="UP001595772"/>
    </source>
</evidence>
<dbReference type="PROSITE" id="PS50893">
    <property type="entry name" value="ABC_TRANSPORTER_2"/>
    <property type="match status" value="1"/>
</dbReference>
<comment type="caution">
    <text evidence="4">The sequence shown here is derived from an EMBL/GenBank/DDBJ whole genome shotgun (WGS) entry which is preliminary data.</text>
</comment>
<dbReference type="InterPro" id="IPR003593">
    <property type="entry name" value="AAA+_ATPase"/>
</dbReference>
<keyword evidence="1" id="KW-0547">Nucleotide-binding</keyword>
<dbReference type="PANTHER" id="PTHR43158">
    <property type="entry name" value="SKFA PEPTIDE EXPORT ATP-BINDING PROTEIN SKFE"/>
    <property type="match status" value="1"/>
</dbReference>
<dbReference type="GO" id="GO:0005524">
    <property type="term" value="F:ATP binding"/>
    <property type="evidence" value="ECO:0007669"/>
    <property type="project" value="UniProtKB-KW"/>
</dbReference>
<proteinExistence type="predicted"/>
<evidence type="ECO:0000313" key="4">
    <source>
        <dbReference type="EMBL" id="MFC4022338.1"/>
    </source>
</evidence>
<keyword evidence="2 4" id="KW-0067">ATP-binding</keyword>
<accession>A0ABV8GR68</accession>
<evidence type="ECO:0000259" key="3">
    <source>
        <dbReference type="PROSITE" id="PS50893"/>
    </source>
</evidence>
<dbReference type="InterPro" id="IPR003439">
    <property type="entry name" value="ABC_transporter-like_ATP-bd"/>
</dbReference>
<evidence type="ECO:0000256" key="2">
    <source>
        <dbReference type="ARBA" id="ARBA00022840"/>
    </source>
</evidence>
<dbReference type="PANTHER" id="PTHR43158:SF1">
    <property type="entry name" value="ABC TRANSPORTER, ATP-BINDING PROTEIN"/>
    <property type="match status" value="1"/>
</dbReference>
<keyword evidence="5" id="KW-1185">Reference proteome</keyword>
<dbReference type="SMART" id="SM00382">
    <property type="entry name" value="AAA"/>
    <property type="match status" value="1"/>
</dbReference>
<dbReference type="RefSeq" id="WP_379494855.1">
    <property type="nucleotide sequence ID" value="NZ_JBHSAO010000001.1"/>
</dbReference>
<dbReference type="Gene3D" id="3.40.50.300">
    <property type="entry name" value="P-loop containing nucleotide triphosphate hydrolases"/>
    <property type="match status" value="1"/>
</dbReference>
<dbReference type="Pfam" id="PF00005">
    <property type="entry name" value="ABC_tran"/>
    <property type="match status" value="1"/>
</dbReference>
<dbReference type="CDD" id="cd03230">
    <property type="entry name" value="ABC_DR_subfamily_A"/>
    <property type="match status" value="1"/>
</dbReference>
<dbReference type="EMBL" id="JBHSAO010000001">
    <property type="protein sequence ID" value="MFC4022338.1"/>
    <property type="molecule type" value="Genomic_DNA"/>
</dbReference>
<name>A0ABV8GR68_9BACI</name>